<dbReference type="AlphaFoldDB" id="A0A5Q4VGR7"/>
<protein>
    <submittedName>
        <fullName evidence="2">Uncharacterized protein</fullName>
    </submittedName>
</protein>
<evidence type="ECO:0000313" key="3">
    <source>
        <dbReference type="Proteomes" id="UP000321899"/>
    </source>
</evidence>
<feature type="coiled-coil region" evidence="1">
    <location>
        <begin position="26"/>
        <end position="64"/>
    </location>
</feature>
<proteinExistence type="predicted"/>
<comment type="caution">
    <text evidence="2">The sequence shown here is derived from an EMBL/GenBank/DDBJ whole genome shotgun (WGS) entry which is preliminary data.</text>
</comment>
<accession>A0A5Q4VGR7</accession>
<dbReference type="Proteomes" id="UP000321899">
    <property type="component" value="Unassembled WGS sequence"/>
</dbReference>
<name>A0A5Q4VGR7_9BACT</name>
<dbReference type="EMBL" id="VDMB01000005">
    <property type="protein sequence ID" value="TYT75161.1"/>
    <property type="molecule type" value="Genomic_DNA"/>
</dbReference>
<evidence type="ECO:0000256" key="1">
    <source>
        <dbReference type="SAM" id="Coils"/>
    </source>
</evidence>
<reference evidence="2 3" key="1">
    <citation type="submission" date="2019-06" db="EMBL/GenBank/DDBJ databases">
        <title>Desulfobotulus mexicanus sp. nov., a novel sulfate-reducing bacterium isolated from the sediment of an alkaline crater lake in Mexico.</title>
        <authorList>
            <person name="Hirschler-Rea A."/>
        </authorList>
    </citation>
    <scope>NUCLEOTIDE SEQUENCE [LARGE SCALE GENOMIC DNA]</scope>
    <source>
        <strain evidence="2 3">PAR22N</strain>
    </source>
</reference>
<gene>
    <name evidence="2" type="ORF">FIM25_05450</name>
</gene>
<dbReference type="RefSeq" id="WP_139447119.1">
    <property type="nucleotide sequence ID" value="NZ_VDMB01000005.1"/>
</dbReference>
<keyword evidence="1" id="KW-0175">Coiled coil</keyword>
<keyword evidence="3" id="KW-1185">Reference proteome</keyword>
<evidence type="ECO:0000313" key="2">
    <source>
        <dbReference type="EMBL" id="TYT75161.1"/>
    </source>
</evidence>
<organism evidence="2 3">
    <name type="scientific">Desulfobotulus mexicanus</name>
    <dbReference type="NCBI Taxonomy" id="2586642"/>
    <lineage>
        <taxon>Bacteria</taxon>
        <taxon>Pseudomonadati</taxon>
        <taxon>Thermodesulfobacteriota</taxon>
        <taxon>Desulfobacteria</taxon>
        <taxon>Desulfobacterales</taxon>
        <taxon>Desulfobacteraceae</taxon>
        <taxon>Desulfobotulus</taxon>
    </lineage>
</organism>
<dbReference type="OrthoDB" id="6399386at2"/>
<sequence length="202" mass="22828">MEAILVFIGFLVGQFLPSYLREKGKNLATKEDVERITRNVEAVKAEYSEKLQELIHQNNLLLEQAKGRQQLRFAAVEKRLQVHQEAYLLWRQMISKVHSEENADVVMACQDWYNVNCLYLDQASRAAFRSAYSALAIHPTLLAARENDESIKRNFMDVTSAGEAIVKGAELPSLGENEYELIARDQSSNNLRKGTPESGAPS</sequence>